<sequence length="238" mass="25988">MDDEEGLKTPLQVILSAMKPSLAEVVRVHSLLLALLFACDYGRLAAYNLAHIDHPCQEQEPPWLVQCYDLEGEDAEALWRRIVWCSALQAAAAATALPLLLLLALGRPRWPRALRALAPALLLLALGRRRRRRSSRALGALAPALLLLARGRRRRRGALRALALVALAATAANHVMYAKVLSILRASNNPGQLSLAEPVAVFLAAALDLLGFVAFLTGAEDEYAGRRGKQSPVWIYCH</sequence>
<protein>
    <submittedName>
        <fullName evidence="2">Uncharacterized protein</fullName>
    </submittedName>
</protein>
<feature type="transmembrane region" description="Helical" evidence="1">
    <location>
        <begin position="158"/>
        <end position="178"/>
    </location>
</feature>
<gene>
    <name evidence="2" type="ORF">URODEC1_LOCUS1474</name>
</gene>
<proteinExistence type="predicted"/>
<reference evidence="3" key="1">
    <citation type="submission" date="2024-06" db="EMBL/GenBank/DDBJ databases">
        <authorList>
            <person name="Ryan C."/>
        </authorList>
    </citation>
    <scope>NUCLEOTIDE SEQUENCE [LARGE SCALE GENOMIC DNA]</scope>
</reference>
<dbReference type="AlphaFoldDB" id="A0ABC8VAK2"/>
<keyword evidence="1" id="KW-1133">Transmembrane helix</keyword>
<evidence type="ECO:0000313" key="2">
    <source>
        <dbReference type="EMBL" id="CAL4886983.1"/>
    </source>
</evidence>
<dbReference type="Proteomes" id="UP001497457">
    <property type="component" value="Chromosome 1b"/>
</dbReference>
<keyword evidence="1" id="KW-0472">Membrane</keyword>
<reference evidence="2 3" key="2">
    <citation type="submission" date="2024-10" db="EMBL/GenBank/DDBJ databases">
        <authorList>
            <person name="Ryan C."/>
        </authorList>
    </citation>
    <scope>NUCLEOTIDE SEQUENCE [LARGE SCALE GENOMIC DNA]</scope>
</reference>
<name>A0ABC8VAK2_9POAL</name>
<dbReference type="EMBL" id="OZ075111">
    <property type="protein sequence ID" value="CAL4886983.1"/>
    <property type="molecule type" value="Genomic_DNA"/>
</dbReference>
<evidence type="ECO:0000313" key="3">
    <source>
        <dbReference type="Proteomes" id="UP001497457"/>
    </source>
</evidence>
<feature type="transmembrane region" description="Helical" evidence="1">
    <location>
        <begin position="82"/>
        <end position="104"/>
    </location>
</feature>
<keyword evidence="1" id="KW-0812">Transmembrane</keyword>
<accession>A0ABC8VAK2</accession>
<feature type="transmembrane region" description="Helical" evidence="1">
    <location>
        <begin position="198"/>
        <end position="219"/>
    </location>
</feature>
<evidence type="ECO:0000256" key="1">
    <source>
        <dbReference type="SAM" id="Phobius"/>
    </source>
</evidence>
<feature type="transmembrane region" description="Helical" evidence="1">
    <location>
        <begin position="110"/>
        <end position="127"/>
    </location>
</feature>
<keyword evidence="3" id="KW-1185">Reference proteome</keyword>
<organism evidence="2 3">
    <name type="scientific">Urochloa decumbens</name>
    <dbReference type="NCBI Taxonomy" id="240449"/>
    <lineage>
        <taxon>Eukaryota</taxon>
        <taxon>Viridiplantae</taxon>
        <taxon>Streptophyta</taxon>
        <taxon>Embryophyta</taxon>
        <taxon>Tracheophyta</taxon>
        <taxon>Spermatophyta</taxon>
        <taxon>Magnoliopsida</taxon>
        <taxon>Liliopsida</taxon>
        <taxon>Poales</taxon>
        <taxon>Poaceae</taxon>
        <taxon>PACMAD clade</taxon>
        <taxon>Panicoideae</taxon>
        <taxon>Panicodae</taxon>
        <taxon>Paniceae</taxon>
        <taxon>Melinidinae</taxon>
        <taxon>Urochloa</taxon>
    </lineage>
</organism>